<dbReference type="OrthoDB" id="76293at2759"/>
<evidence type="ECO:0000313" key="3">
    <source>
        <dbReference type="Proteomes" id="UP000193685"/>
    </source>
</evidence>
<feature type="transmembrane region" description="Helical" evidence="1">
    <location>
        <begin position="176"/>
        <end position="196"/>
    </location>
</feature>
<keyword evidence="1" id="KW-0812">Transmembrane</keyword>
<feature type="transmembrane region" description="Helical" evidence="1">
    <location>
        <begin position="104"/>
        <end position="131"/>
    </location>
</feature>
<keyword evidence="3" id="KW-1185">Reference proteome</keyword>
<sequence>MAIHFSSLMGALAISVAVSRIMTVAGLHMKWFASNYICLVLYLPAALLGFLVASVAFPTTRIEAHQASLLFFSIMSLLPIGTSSWMFCQTLSLLYAAILPDTLVMWFTGSAQAILFGTEGYWSVLGIFVPLTGRLGGDAPAETIIAIIVAVLTFFGLPSLPAYLASLTQATRQRALGATIMAMLLGALLLSTRTVWDAAHPRRVFSQHMYNLTDGLASRLQGAGIATGQAVSMPMNEWVAEWDVVYPFSQFLDSYKVPLETPALQALSAGYETPTLEAKHQVRRGGLVDLVLEVKHAGLIWTVMSFDADVVDWSLPRGIQGYGRHHVKHVGTDGISSHTLTMTLNATPGSSLFIDFVGIDVEAMYPHNKHKAGALSHPVMALFHEIRNVQAPTERDAVDMTSSGMLAARFEVKL</sequence>
<protein>
    <submittedName>
        <fullName evidence="2">Uncharacterized protein</fullName>
    </submittedName>
</protein>
<evidence type="ECO:0000256" key="1">
    <source>
        <dbReference type="SAM" id="Phobius"/>
    </source>
</evidence>
<gene>
    <name evidence="2" type="ORF">BCR37DRAFT_408058</name>
</gene>
<dbReference type="GeneID" id="63788731"/>
<feature type="transmembrane region" description="Helical" evidence="1">
    <location>
        <begin position="143"/>
        <end position="164"/>
    </location>
</feature>
<keyword evidence="1" id="KW-1133">Transmembrane helix</keyword>
<reference evidence="2 3" key="1">
    <citation type="submission" date="2016-07" db="EMBL/GenBank/DDBJ databases">
        <title>Pervasive Adenine N6-methylation of Active Genes in Fungi.</title>
        <authorList>
            <consortium name="DOE Joint Genome Institute"/>
            <person name="Mondo S.J."/>
            <person name="Dannebaum R.O."/>
            <person name="Kuo R.C."/>
            <person name="Labutti K."/>
            <person name="Haridas S."/>
            <person name="Kuo A."/>
            <person name="Salamov A."/>
            <person name="Ahrendt S.R."/>
            <person name="Lipzen A."/>
            <person name="Sullivan W."/>
            <person name="Andreopoulos W.B."/>
            <person name="Clum A."/>
            <person name="Lindquist E."/>
            <person name="Daum C."/>
            <person name="Ramamoorthy G.K."/>
            <person name="Gryganskyi A."/>
            <person name="Culley D."/>
            <person name="Magnuson J.K."/>
            <person name="James T.Y."/>
            <person name="O'Malley M.A."/>
            <person name="Stajich J.E."/>
            <person name="Spatafora J.W."/>
            <person name="Visel A."/>
            <person name="Grigoriev I.V."/>
        </authorList>
    </citation>
    <scope>NUCLEOTIDE SEQUENCE [LARGE SCALE GENOMIC DNA]</scope>
    <source>
        <strain evidence="2 3">12-1054</strain>
    </source>
</reference>
<proteinExistence type="predicted"/>
<accession>A0A1Y2FJX8</accession>
<comment type="caution">
    <text evidence="2">The sequence shown here is derived from an EMBL/GenBank/DDBJ whole genome shotgun (WGS) entry which is preliminary data.</text>
</comment>
<name>A0A1Y2FJX8_PROLT</name>
<dbReference type="AlphaFoldDB" id="A0A1Y2FJX8"/>
<keyword evidence="1" id="KW-0472">Membrane</keyword>
<feature type="transmembrane region" description="Helical" evidence="1">
    <location>
        <begin position="7"/>
        <end position="27"/>
    </location>
</feature>
<feature type="transmembrane region" description="Helical" evidence="1">
    <location>
        <begin position="33"/>
        <end position="57"/>
    </location>
</feature>
<evidence type="ECO:0000313" key="2">
    <source>
        <dbReference type="EMBL" id="ORY84282.1"/>
    </source>
</evidence>
<dbReference type="EMBL" id="MCFI01000006">
    <property type="protein sequence ID" value="ORY84282.1"/>
    <property type="molecule type" value="Genomic_DNA"/>
</dbReference>
<feature type="transmembrane region" description="Helical" evidence="1">
    <location>
        <begin position="69"/>
        <end position="98"/>
    </location>
</feature>
<organism evidence="2 3">
    <name type="scientific">Protomyces lactucae-debilis</name>
    <dbReference type="NCBI Taxonomy" id="2754530"/>
    <lineage>
        <taxon>Eukaryota</taxon>
        <taxon>Fungi</taxon>
        <taxon>Dikarya</taxon>
        <taxon>Ascomycota</taxon>
        <taxon>Taphrinomycotina</taxon>
        <taxon>Taphrinomycetes</taxon>
        <taxon>Taphrinales</taxon>
        <taxon>Protomycetaceae</taxon>
        <taxon>Protomyces</taxon>
    </lineage>
</organism>
<dbReference type="Proteomes" id="UP000193685">
    <property type="component" value="Unassembled WGS sequence"/>
</dbReference>
<dbReference type="RefSeq" id="XP_040726300.1">
    <property type="nucleotide sequence ID" value="XM_040872132.1"/>
</dbReference>
<dbReference type="STRING" id="56484.A0A1Y2FJX8"/>